<gene>
    <name evidence="2" type="ORF">GCM10022239_16560</name>
</gene>
<accession>A0ABP7FQS8</accession>
<proteinExistence type="predicted"/>
<keyword evidence="3" id="KW-1185">Reference proteome</keyword>
<evidence type="ECO:0000256" key="1">
    <source>
        <dbReference type="SAM" id="MobiDB-lite"/>
    </source>
</evidence>
<comment type="caution">
    <text evidence="2">The sequence shown here is derived from an EMBL/GenBank/DDBJ whole genome shotgun (WGS) entry which is preliminary data.</text>
</comment>
<evidence type="ECO:0000313" key="2">
    <source>
        <dbReference type="EMBL" id="GAA3741606.1"/>
    </source>
</evidence>
<feature type="region of interest" description="Disordered" evidence="1">
    <location>
        <begin position="1"/>
        <end position="38"/>
    </location>
</feature>
<dbReference type="EMBL" id="BAABAE010000003">
    <property type="protein sequence ID" value="GAA3741606.1"/>
    <property type="molecule type" value="Genomic_DNA"/>
</dbReference>
<protein>
    <submittedName>
        <fullName evidence="2">Uncharacterized protein</fullName>
    </submittedName>
</protein>
<sequence>MSRPDEASASVAPTAWSPAMTRANDVAKPAMEPTTPAEMGCRMGYRSFAWAGMTPSYGVKTLLSLSHDSART</sequence>
<organism evidence="2 3">
    <name type="scientific">Leifsonella bigeumensis</name>
    <dbReference type="NCBI Taxonomy" id="433643"/>
    <lineage>
        <taxon>Bacteria</taxon>
        <taxon>Bacillati</taxon>
        <taxon>Actinomycetota</taxon>
        <taxon>Actinomycetes</taxon>
        <taxon>Micrococcales</taxon>
        <taxon>Microbacteriaceae</taxon>
        <taxon>Leifsonella</taxon>
    </lineage>
</organism>
<name>A0ABP7FQS8_9MICO</name>
<reference evidence="3" key="1">
    <citation type="journal article" date="2019" name="Int. J. Syst. Evol. Microbiol.">
        <title>The Global Catalogue of Microorganisms (GCM) 10K type strain sequencing project: providing services to taxonomists for standard genome sequencing and annotation.</title>
        <authorList>
            <consortium name="The Broad Institute Genomics Platform"/>
            <consortium name="The Broad Institute Genome Sequencing Center for Infectious Disease"/>
            <person name="Wu L."/>
            <person name="Ma J."/>
        </authorList>
    </citation>
    <scope>NUCLEOTIDE SEQUENCE [LARGE SCALE GENOMIC DNA]</scope>
    <source>
        <strain evidence="3">JCM 16949</strain>
    </source>
</reference>
<dbReference type="Proteomes" id="UP001501004">
    <property type="component" value="Unassembled WGS sequence"/>
</dbReference>
<evidence type="ECO:0000313" key="3">
    <source>
        <dbReference type="Proteomes" id="UP001501004"/>
    </source>
</evidence>